<dbReference type="AlphaFoldDB" id="A0A7H5A1T0"/>
<gene>
    <name evidence="1" type="ORF">L373_05167</name>
</gene>
<comment type="caution">
    <text evidence="1">The sequence shown here is derived from an EMBL/GenBank/DDBJ whole genome shotgun (WGS) entry which is preliminary data.</text>
</comment>
<organism evidence="1 2">
    <name type="scientific">Klebsiella michiganensis</name>
    <dbReference type="NCBI Taxonomy" id="1134687"/>
    <lineage>
        <taxon>Bacteria</taxon>
        <taxon>Pseudomonadati</taxon>
        <taxon>Pseudomonadota</taxon>
        <taxon>Gammaproteobacteria</taxon>
        <taxon>Enterobacterales</taxon>
        <taxon>Enterobacteriaceae</taxon>
        <taxon>Klebsiella/Raoultella group</taxon>
        <taxon>Klebsiella</taxon>
    </lineage>
</organism>
<name>A0A7H5A1T0_9ENTR</name>
<proteinExistence type="predicted"/>
<protein>
    <submittedName>
        <fullName evidence="1">Uncharacterized protein</fullName>
    </submittedName>
</protein>
<evidence type="ECO:0000313" key="2">
    <source>
        <dbReference type="Proteomes" id="UP000020202"/>
    </source>
</evidence>
<dbReference type="EMBL" id="JCNZ01000017">
    <property type="protein sequence ID" value="EWF80986.1"/>
    <property type="molecule type" value="Genomic_DNA"/>
</dbReference>
<reference evidence="1 2" key="1">
    <citation type="submission" date="2014-01" db="EMBL/GenBank/DDBJ databases">
        <title>The Genome Sequence of Klebsiella oxytoca MGH 27.</title>
        <authorList>
            <consortium name="The Broad Institute Genomics Platform"/>
            <consortium name="The Broad Institute Genome Sequencing Center for Infectious Disease"/>
            <person name="Murphy C."/>
            <person name="Cosimi L."/>
            <person name="Cerqueira G."/>
            <person name="Feldgarden M."/>
            <person name="Earl A."/>
            <person name="Hung D."/>
            <person name="Onderdonk A.B."/>
            <person name="Ferraro M.J."/>
            <person name="Hooper D."/>
            <person name="Dekker J."/>
            <person name="O'Brien T."/>
            <person name="Huang S."/>
            <person name="Quan V."/>
            <person name="Ernst C."/>
            <person name="Delaney M."/>
            <person name="DuBois A."/>
            <person name="Kim D.S."/>
            <person name="Young S.K."/>
            <person name="Zeng Q."/>
            <person name="Gargeya S."/>
            <person name="Fitzgerald M."/>
            <person name="Abouelleil A."/>
            <person name="Alvarado L."/>
            <person name="Berlin A.M."/>
            <person name="Chapman S.B."/>
            <person name="Gainer-Dewar J."/>
            <person name="Goldberg J."/>
            <person name="Gnerre S."/>
            <person name="Griggs A."/>
            <person name="Gujja S."/>
            <person name="Hansen M."/>
            <person name="Howarth C."/>
            <person name="Imamovic A."/>
            <person name="Ireland A."/>
            <person name="Larimer J."/>
            <person name="McCowan C."/>
            <person name="Murphy C."/>
            <person name="Pearson M."/>
            <person name="Poon T.W."/>
            <person name="Priest M."/>
            <person name="Roberts A."/>
            <person name="Saif S."/>
            <person name="Shea T."/>
            <person name="Sykes S."/>
            <person name="Wortman J."/>
            <person name="Nusbaum C."/>
            <person name="Birren B."/>
        </authorList>
    </citation>
    <scope>NUCLEOTIDE SEQUENCE [LARGE SCALE GENOMIC DNA]</scope>
    <source>
        <strain evidence="1 2">MGH 27</strain>
    </source>
</reference>
<sequence>MLRSCDATNKLARKKMNIKNEIWNKKKLITNILDAISHTDKRT</sequence>
<dbReference type="Proteomes" id="UP000020202">
    <property type="component" value="Unassembled WGS sequence"/>
</dbReference>
<evidence type="ECO:0000313" key="1">
    <source>
        <dbReference type="EMBL" id="EWF80986.1"/>
    </source>
</evidence>
<accession>A0A7H5A1T0</accession>